<protein>
    <submittedName>
        <fullName evidence="1">Uncharacterized protein</fullName>
    </submittedName>
</protein>
<dbReference type="GO" id="GO:0003697">
    <property type="term" value="F:single-stranded DNA binding"/>
    <property type="evidence" value="ECO:0007669"/>
    <property type="project" value="InterPro"/>
</dbReference>
<dbReference type="InterPro" id="IPR012340">
    <property type="entry name" value="NA-bd_OB-fold"/>
</dbReference>
<evidence type="ECO:0000313" key="1">
    <source>
        <dbReference type="EMBL" id="CAI2383583.1"/>
    </source>
</evidence>
<dbReference type="Pfam" id="PF15490">
    <property type="entry name" value="Ten1_2"/>
    <property type="match status" value="1"/>
</dbReference>
<keyword evidence="2" id="KW-1185">Reference proteome</keyword>
<organism evidence="1 2">
    <name type="scientific">Euplotes crassus</name>
    <dbReference type="NCBI Taxonomy" id="5936"/>
    <lineage>
        <taxon>Eukaryota</taxon>
        <taxon>Sar</taxon>
        <taxon>Alveolata</taxon>
        <taxon>Ciliophora</taxon>
        <taxon>Intramacronucleata</taxon>
        <taxon>Spirotrichea</taxon>
        <taxon>Hypotrichia</taxon>
        <taxon>Euplotida</taxon>
        <taxon>Euplotidae</taxon>
        <taxon>Moneuplotes</taxon>
    </lineage>
</organism>
<reference evidence="1" key="1">
    <citation type="submission" date="2023-07" db="EMBL/GenBank/DDBJ databases">
        <authorList>
            <consortium name="AG Swart"/>
            <person name="Singh M."/>
            <person name="Singh A."/>
            <person name="Seah K."/>
            <person name="Emmerich C."/>
        </authorList>
    </citation>
    <scope>NUCLEOTIDE SEQUENCE</scope>
    <source>
        <strain evidence="1">DP1</strain>
    </source>
</reference>
<sequence length="133" mass="15370">MNIPSLQPCRFTSLKDIKEKGENFEFRSVRIIAKVNSFEMSAKSAIISNGDDKMVIDISLVPEKEMIIKKKYEFLGELKKENDEVVLGVRTFRAIDDDHDKNLYEITTKLLNKLMDSYDSKKSIEEEQMEVDG</sequence>
<dbReference type="AlphaFoldDB" id="A0AAD1Y2M7"/>
<gene>
    <name evidence="1" type="ORF">ECRASSUSDP1_LOCUS25088</name>
</gene>
<dbReference type="InterPro" id="IPR029146">
    <property type="entry name" value="Ten1_animal_plant"/>
</dbReference>
<dbReference type="EMBL" id="CAMPGE010025867">
    <property type="protein sequence ID" value="CAI2383583.1"/>
    <property type="molecule type" value="Genomic_DNA"/>
</dbReference>
<dbReference type="GO" id="GO:1990879">
    <property type="term" value="C:CST complex"/>
    <property type="evidence" value="ECO:0007669"/>
    <property type="project" value="InterPro"/>
</dbReference>
<dbReference type="Gene3D" id="2.40.50.140">
    <property type="entry name" value="Nucleic acid-binding proteins"/>
    <property type="match status" value="1"/>
</dbReference>
<proteinExistence type="predicted"/>
<name>A0AAD1Y2M7_EUPCR</name>
<evidence type="ECO:0000313" key="2">
    <source>
        <dbReference type="Proteomes" id="UP001295684"/>
    </source>
</evidence>
<comment type="caution">
    <text evidence="1">The sequence shown here is derived from an EMBL/GenBank/DDBJ whole genome shotgun (WGS) entry which is preliminary data.</text>
</comment>
<accession>A0AAD1Y2M7</accession>
<dbReference type="Proteomes" id="UP001295684">
    <property type="component" value="Unassembled WGS sequence"/>
</dbReference>